<dbReference type="GO" id="GO:0000981">
    <property type="term" value="F:DNA-binding transcription factor activity, RNA polymerase II-specific"/>
    <property type="evidence" value="ECO:0007669"/>
    <property type="project" value="TreeGrafter"/>
</dbReference>
<sequence length="318" mass="34466">MALLEAVVFPQDHPQRLPCCRSCGYGFGAAGELEGVMVQDGDDLVVAATPPHARSTACCVWSAGVVIGAATTTWADPFQITALPSSSSARRPVQDAAVRRRRRRRRGTAFPKEARNVDDAETQRLNHIVVERNRRRQVNQYLATLRGLMPRSYARRGDQASIVGGAINFVKELKHRLQSLQQHAEKQRAEPFASSFFRSPQYSVSAATAADASSATRRGVADVEAAVLDGHATVKVMAPRRPGQQLLLRLLLGMQLRGLAALHLNVTTTAGEMVFYNITVRMGDGCQLSSAGDVAAAVHDIVAEANAAEERAAWICTR</sequence>
<dbReference type="PROSITE" id="PS50888">
    <property type="entry name" value="BHLH"/>
    <property type="match status" value="1"/>
</dbReference>
<dbReference type="PANTHER" id="PTHR11969">
    <property type="entry name" value="MAX DIMERIZATION, MAD"/>
    <property type="match status" value="1"/>
</dbReference>
<proteinExistence type="inferred from homology"/>
<keyword evidence="3" id="KW-0805">Transcription regulation</keyword>
<evidence type="ECO:0000313" key="9">
    <source>
        <dbReference type="EMBL" id="GJN00310.1"/>
    </source>
</evidence>
<evidence type="ECO:0000256" key="1">
    <source>
        <dbReference type="ARBA" id="ARBA00004123"/>
    </source>
</evidence>
<dbReference type="GO" id="GO:0000978">
    <property type="term" value="F:RNA polymerase II cis-regulatory region sequence-specific DNA binding"/>
    <property type="evidence" value="ECO:0007669"/>
    <property type="project" value="TreeGrafter"/>
</dbReference>
<dbReference type="AlphaFoldDB" id="A0AAV5CR10"/>
<evidence type="ECO:0000256" key="4">
    <source>
        <dbReference type="ARBA" id="ARBA00023125"/>
    </source>
</evidence>
<reference evidence="9" key="2">
    <citation type="submission" date="2021-12" db="EMBL/GenBank/DDBJ databases">
        <title>Resequencing data analysis of finger millet.</title>
        <authorList>
            <person name="Hatakeyama M."/>
            <person name="Aluri S."/>
            <person name="Balachadran M.T."/>
            <person name="Sivarajan S.R."/>
            <person name="Poveda L."/>
            <person name="Shimizu-Inatsugi R."/>
            <person name="Schlapbach R."/>
            <person name="Sreeman S.M."/>
            <person name="Shimizu K.K."/>
        </authorList>
    </citation>
    <scope>NUCLEOTIDE SEQUENCE</scope>
</reference>
<comment type="subcellular location">
    <subcellularLocation>
        <location evidence="1">Nucleus</location>
    </subcellularLocation>
</comment>
<keyword evidence="6" id="KW-0539">Nucleus</keyword>
<dbReference type="InterPro" id="IPR011598">
    <property type="entry name" value="bHLH_dom"/>
</dbReference>
<dbReference type="InterPro" id="IPR036638">
    <property type="entry name" value="HLH_DNA-bd_sf"/>
</dbReference>
<reference evidence="9" key="1">
    <citation type="journal article" date="2018" name="DNA Res.">
        <title>Multiple hybrid de novo genome assembly of finger millet, an orphan allotetraploid crop.</title>
        <authorList>
            <person name="Hatakeyama M."/>
            <person name="Aluri S."/>
            <person name="Balachadran M.T."/>
            <person name="Sivarajan S.R."/>
            <person name="Patrignani A."/>
            <person name="Gruter S."/>
            <person name="Poveda L."/>
            <person name="Shimizu-Inatsugi R."/>
            <person name="Baeten J."/>
            <person name="Francoijs K.J."/>
            <person name="Nataraja K.N."/>
            <person name="Reddy Y.A.N."/>
            <person name="Phadnis S."/>
            <person name="Ravikumar R.L."/>
            <person name="Schlapbach R."/>
            <person name="Sreeman S.M."/>
            <person name="Shimizu K.K."/>
        </authorList>
    </citation>
    <scope>NUCLEOTIDE SEQUENCE</scope>
</reference>
<feature type="domain" description="BHLH" evidence="8">
    <location>
        <begin position="122"/>
        <end position="173"/>
    </location>
</feature>
<dbReference type="EMBL" id="BQKI01000008">
    <property type="protein sequence ID" value="GJN00542.1"/>
    <property type="molecule type" value="Genomic_DNA"/>
</dbReference>
<name>A0AAV5CR10_ELECO</name>
<dbReference type="GO" id="GO:0046983">
    <property type="term" value="F:protein dimerization activity"/>
    <property type="evidence" value="ECO:0007669"/>
    <property type="project" value="InterPro"/>
</dbReference>
<feature type="region of interest" description="Disordered" evidence="7">
    <location>
        <begin position="85"/>
        <end position="118"/>
    </location>
</feature>
<protein>
    <recommendedName>
        <fullName evidence="8">BHLH domain-containing protein</fullName>
    </recommendedName>
</protein>
<evidence type="ECO:0000256" key="5">
    <source>
        <dbReference type="ARBA" id="ARBA00023163"/>
    </source>
</evidence>
<evidence type="ECO:0000313" key="10">
    <source>
        <dbReference type="EMBL" id="GJN00542.1"/>
    </source>
</evidence>
<evidence type="ECO:0000313" key="11">
    <source>
        <dbReference type="Proteomes" id="UP001054889"/>
    </source>
</evidence>
<keyword evidence="11" id="KW-1185">Reference proteome</keyword>
<accession>A0AAV5CR10</accession>
<dbReference type="GO" id="GO:0005634">
    <property type="term" value="C:nucleus"/>
    <property type="evidence" value="ECO:0007669"/>
    <property type="project" value="UniProtKB-SubCell"/>
</dbReference>
<dbReference type="Pfam" id="PF00010">
    <property type="entry name" value="HLH"/>
    <property type="match status" value="1"/>
</dbReference>
<evidence type="ECO:0000256" key="2">
    <source>
        <dbReference type="ARBA" id="ARBA00005510"/>
    </source>
</evidence>
<keyword evidence="4" id="KW-0238">DNA-binding</keyword>
<dbReference type="PANTHER" id="PTHR11969:SF62">
    <property type="entry name" value="BHLH TRANSCRIPTION FACTOR"/>
    <property type="match status" value="1"/>
</dbReference>
<evidence type="ECO:0000256" key="7">
    <source>
        <dbReference type="SAM" id="MobiDB-lite"/>
    </source>
</evidence>
<dbReference type="Gene3D" id="4.10.280.10">
    <property type="entry name" value="Helix-loop-helix DNA-binding domain"/>
    <property type="match status" value="1"/>
</dbReference>
<organism evidence="9 11">
    <name type="scientific">Eleusine coracana subsp. coracana</name>
    <dbReference type="NCBI Taxonomy" id="191504"/>
    <lineage>
        <taxon>Eukaryota</taxon>
        <taxon>Viridiplantae</taxon>
        <taxon>Streptophyta</taxon>
        <taxon>Embryophyta</taxon>
        <taxon>Tracheophyta</taxon>
        <taxon>Spermatophyta</taxon>
        <taxon>Magnoliopsida</taxon>
        <taxon>Liliopsida</taxon>
        <taxon>Poales</taxon>
        <taxon>Poaceae</taxon>
        <taxon>PACMAD clade</taxon>
        <taxon>Chloridoideae</taxon>
        <taxon>Cynodonteae</taxon>
        <taxon>Eleusininae</taxon>
        <taxon>Eleusine</taxon>
    </lineage>
</organism>
<comment type="caution">
    <text evidence="9">The sequence shown here is derived from an EMBL/GenBank/DDBJ whole genome shotgun (WGS) entry which is preliminary data.</text>
</comment>
<evidence type="ECO:0000256" key="6">
    <source>
        <dbReference type="ARBA" id="ARBA00023242"/>
    </source>
</evidence>
<keyword evidence="5" id="KW-0804">Transcription</keyword>
<dbReference type="Proteomes" id="UP001054889">
    <property type="component" value="Unassembled WGS sequence"/>
</dbReference>
<dbReference type="SUPFAM" id="SSF47459">
    <property type="entry name" value="HLH, helix-loop-helix DNA-binding domain"/>
    <property type="match status" value="1"/>
</dbReference>
<gene>
    <name evidence="9" type="primary">ga17485</name>
    <name evidence="10" type="synonym">ga17732</name>
    <name evidence="9" type="ORF">PR202_ga17485</name>
    <name evidence="10" type="ORF">PR202_ga17732</name>
</gene>
<evidence type="ECO:0000256" key="3">
    <source>
        <dbReference type="ARBA" id="ARBA00023015"/>
    </source>
</evidence>
<comment type="similarity">
    <text evidence="2">Belongs to the bHLH protein family.</text>
</comment>
<dbReference type="EMBL" id="BQKI01000008">
    <property type="protein sequence ID" value="GJN00310.1"/>
    <property type="molecule type" value="Genomic_DNA"/>
</dbReference>
<evidence type="ECO:0000259" key="8">
    <source>
        <dbReference type="PROSITE" id="PS50888"/>
    </source>
</evidence>
<dbReference type="SMART" id="SM00353">
    <property type="entry name" value="HLH"/>
    <property type="match status" value="1"/>
</dbReference>